<proteinExistence type="predicted"/>
<evidence type="ECO:0000313" key="1">
    <source>
        <dbReference type="EMBL" id="JAR88568.1"/>
    </source>
</evidence>
<name>A0A147BCR8_IXORI</name>
<accession>A0A147BCR8</accession>
<organism evidence="1">
    <name type="scientific">Ixodes ricinus</name>
    <name type="common">Common tick</name>
    <name type="synonym">Acarus ricinus</name>
    <dbReference type="NCBI Taxonomy" id="34613"/>
    <lineage>
        <taxon>Eukaryota</taxon>
        <taxon>Metazoa</taxon>
        <taxon>Ecdysozoa</taxon>
        <taxon>Arthropoda</taxon>
        <taxon>Chelicerata</taxon>
        <taxon>Arachnida</taxon>
        <taxon>Acari</taxon>
        <taxon>Parasitiformes</taxon>
        <taxon>Ixodida</taxon>
        <taxon>Ixodoidea</taxon>
        <taxon>Ixodidae</taxon>
        <taxon>Ixodinae</taxon>
        <taxon>Ixodes</taxon>
    </lineage>
</organism>
<sequence>MLSDSLPELWTPRRRSLRLLLVPLFTLCFALVDTLMDKLSLVSVIVEDVECELSLVSAGMEDVPSEVNSSHSLLLSRDVDSVSVSVGAWYEESSSSEAPLDDRSSLAGCAKSALFRRARTAFDLGVGMCWIKPAFVNREGLLCSALRSFCLFVCGSCSSLIDSDFEKSRRLAADAAVLFRGVDVVLRAKPNKYASNLLRTTRGSFLVLSSNLSRTTRSSFLVLSPNRSWTSSLMVRERAMDVCGNPPTC</sequence>
<reference evidence="1" key="1">
    <citation type="journal article" date="2018" name="PLoS Negl. Trop. Dis.">
        <title>Sialome diversity of ticks revealed by RNAseq of single tick salivary glands.</title>
        <authorList>
            <person name="Perner J."/>
            <person name="Kropackova S."/>
            <person name="Kopacek P."/>
            <person name="Ribeiro J.M."/>
        </authorList>
    </citation>
    <scope>NUCLEOTIDE SEQUENCE</scope>
    <source>
        <strain evidence="1">Siblings of single egg batch collected in Ceske Budejovice</strain>
        <tissue evidence="1">Salivary glands</tissue>
    </source>
</reference>
<dbReference type="EMBL" id="GEGO01006836">
    <property type="protein sequence ID" value="JAR88568.1"/>
    <property type="molecule type" value="Transcribed_RNA"/>
</dbReference>
<protein>
    <submittedName>
        <fullName evidence="1">Putative secreted protein</fullName>
    </submittedName>
</protein>
<dbReference type="AlphaFoldDB" id="A0A147BCR8"/>